<dbReference type="OrthoDB" id="5560787at2759"/>
<feature type="transmembrane region" description="Helical" evidence="2">
    <location>
        <begin position="177"/>
        <end position="197"/>
    </location>
</feature>
<reference evidence="4" key="1">
    <citation type="submission" date="2022-07" db="EMBL/GenBank/DDBJ databases">
        <title>Phylogenomic reconstructions and comparative analyses of Kickxellomycotina fungi.</title>
        <authorList>
            <person name="Reynolds N.K."/>
            <person name="Stajich J.E."/>
            <person name="Barry K."/>
            <person name="Grigoriev I.V."/>
            <person name="Crous P."/>
            <person name="Smith M.E."/>
        </authorList>
    </citation>
    <scope>NUCLEOTIDE SEQUENCE</scope>
    <source>
        <strain evidence="4">RSA 861</strain>
    </source>
</reference>
<evidence type="ECO:0000256" key="2">
    <source>
        <dbReference type="SAM" id="Phobius"/>
    </source>
</evidence>
<keyword evidence="2" id="KW-0812">Transmembrane</keyword>
<evidence type="ECO:0000256" key="3">
    <source>
        <dbReference type="SAM" id="SignalP"/>
    </source>
</evidence>
<feature type="transmembrane region" description="Helical" evidence="2">
    <location>
        <begin position="291"/>
        <end position="319"/>
    </location>
</feature>
<organism evidence="4 5">
    <name type="scientific">Tieghemiomyces parasiticus</name>
    <dbReference type="NCBI Taxonomy" id="78921"/>
    <lineage>
        <taxon>Eukaryota</taxon>
        <taxon>Fungi</taxon>
        <taxon>Fungi incertae sedis</taxon>
        <taxon>Zoopagomycota</taxon>
        <taxon>Kickxellomycotina</taxon>
        <taxon>Dimargaritomycetes</taxon>
        <taxon>Dimargaritales</taxon>
        <taxon>Dimargaritaceae</taxon>
        <taxon>Tieghemiomyces</taxon>
    </lineage>
</organism>
<dbReference type="EMBL" id="JANBPT010001029">
    <property type="protein sequence ID" value="KAJ1910601.1"/>
    <property type="molecule type" value="Genomic_DNA"/>
</dbReference>
<comment type="caution">
    <text evidence="4">The sequence shown here is derived from an EMBL/GenBank/DDBJ whole genome shotgun (WGS) entry which is preliminary data.</text>
</comment>
<dbReference type="Proteomes" id="UP001150569">
    <property type="component" value="Unassembled WGS sequence"/>
</dbReference>
<evidence type="ECO:0000313" key="4">
    <source>
        <dbReference type="EMBL" id="KAJ1910601.1"/>
    </source>
</evidence>
<feature type="signal peptide" evidence="3">
    <location>
        <begin position="1"/>
        <end position="18"/>
    </location>
</feature>
<feature type="transmembrane region" description="Helical" evidence="2">
    <location>
        <begin position="209"/>
        <end position="235"/>
    </location>
</feature>
<name>A0A9W7ZQ58_9FUNG</name>
<sequence>MLSSLAYILLFGPLLCRAWLYVTDSNSNATVAYTSVDYEGDPAPFYTMTGIVLPIGIESGCRLVAPGETWSPKTLDYTLANGTLASSVQSTFLLFDRDQAQAGGCQGYIEVMQQMQRLITAIESRAYPTVTLLLFGALLADNLYFGGSRDEYYESFAKDKPHQRPRPKDRYQVFVRYIGWLAGFCTYSWVLLSWANIIRKTQKPRFWQAFYYIIYVGMAMMVFTSIINCINAVLLDDITSAILGIINTVILPSILVLQAILMLVYGTRFLRYIQRLVGYDGLRKTFRKLTYLSYCTFAGYIVMAICTVLTTTMFSGYLWVSPVRIYIYNIAVAAMAGVTLWILRVHEEQPLAANPQTMPSASTHSQTETVMDEVIPAGPGATAGLKVPQLDTGSCSASMCEASLGSAATCVLPTKADLYNYRLRQDSLAQNAHQSSPAFLHYDDVALSSPSSQARLQGPPDATDRPKCI</sequence>
<keyword evidence="3" id="KW-0732">Signal</keyword>
<keyword evidence="2" id="KW-0472">Membrane</keyword>
<accession>A0A9W7ZQ58</accession>
<keyword evidence="5" id="KW-1185">Reference proteome</keyword>
<gene>
    <name evidence="4" type="ORF">IWQ60_010571</name>
</gene>
<feature type="transmembrane region" description="Helical" evidence="2">
    <location>
        <begin position="325"/>
        <end position="343"/>
    </location>
</feature>
<feature type="transmembrane region" description="Helical" evidence="2">
    <location>
        <begin position="241"/>
        <end position="265"/>
    </location>
</feature>
<feature type="chain" id="PRO_5040878124" evidence="3">
    <location>
        <begin position="19"/>
        <end position="469"/>
    </location>
</feature>
<evidence type="ECO:0000313" key="5">
    <source>
        <dbReference type="Proteomes" id="UP001150569"/>
    </source>
</evidence>
<feature type="region of interest" description="Disordered" evidence="1">
    <location>
        <begin position="450"/>
        <end position="469"/>
    </location>
</feature>
<proteinExistence type="predicted"/>
<keyword evidence="2" id="KW-1133">Transmembrane helix</keyword>
<protein>
    <submittedName>
        <fullName evidence="4">Uncharacterized protein</fullName>
    </submittedName>
</protein>
<evidence type="ECO:0000256" key="1">
    <source>
        <dbReference type="SAM" id="MobiDB-lite"/>
    </source>
</evidence>
<dbReference type="AlphaFoldDB" id="A0A9W7ZQ58"/>